<dbReference type="CDD" id="cd00009">
    <property type="entry name" value="AAA"/>
    <property type="match status" value="1"/>
</dbReference>
<evidence type="ECO:0000256" key="1">
    <source>
        <dbReference type="ARBA" id="ARBA00004123"/>
    </source>
</evidence>
<dbReference type="InterPro" id="IPR003593">
    <property type="entry name" value="AAA+_ATPase"/>
</dbReference>
<proteinExistence type="inferred from homology"/>
<dbReference type="GO" id="GO:0031389">
    <property type="term" value="C:Rad17 RFC-like complex"/>
    <property type="evidence" value="ECO:0007669"/>
    <property type="project" value="EnsemblFungi"/>
</dbReference>
<dbReference type="InterPro" id="IPR050238">
    <property type="entry name" value="DNA_Rep/Repair_Clamp_Loader"/>
</dbReference>
<evidence type="ECO:0000259" key="9">
    <source>
        <dbReference type="SMART" id="SM00382"/>
    </source>
</evidence>
<dbReference type="GO" id="GO:0006281">
    <property type="term" value="P:DNA repair"/>
    <property type="evidence" value="ECO:0007669"/>
    <property type="project" value="TreeGrafter"/>
</dbReference>
<feature type="domain" description="AAA+ ATPase" evidence="9">
    <location>
        <begin position="75"/>
        <end position="213"/>
    </location>
</feature>
<keyword evidence="5" id="KW-0067">ATP-binding</keyword>
<dbReference type="GO" id="GO:0005524">
    <property type="term" value="F:ATP binding"/>
    <property type="evidence" value="ECO:0007669"/>
    <property type="project" value="UniProtKB-KW"/>
</dbReference>
<reference evidence="10 11" key="1">
    <citation type="journal article" date="2016" name="Sci. Rep.">
        <title>Insights into Adaptations to a Near-Obligate Nematode Endoparasitic Lifestyle from the Finished Genome of Drechmeria coniospora.</title>
        <authorList>
            <person name="Zhang L."/>
            <person name="Zhou Z."/>
            <person name="Guo Q."/>
            <person name="Fokkens L."/>
            <person name="Miskei M."/>
            <person name="Pocsi I."/>
            <person name="Zhang W."/>
            <person name="Chen M."/>
            <person name="Wang L."/>
            <person name="Sun Y."/>
            <person name="Donzelli B.G."/>
            <person name="Gibson D.M."/>
            <person name="Nelson D.R."/>
            <person name="Luo J.G."/>
            <person name="Rep M."/>
            <person name="Liu H."/>
            <person name="Yang S."/>
            <person name="Wang J."/>
            <person name="Krasnoff S.B."/>
            <person name="Xu Y."/>
            <person name="Molnar I."/>
            <person name="Lin M."/>
        </authorList>
    </citation>
    <scope>NUCLEOTIDE SEQUENCE [LARGE SCALE GENOMIC DNA]</scope>
    <source>
        <strain evidence="10 11">ARSEF 6962</strain>
    </source>
</reference>
<dbReference type="GO" id="GO:0005663">
    <property type="term" value="C:DNA replication factor C complex"/>
    <property type="evidence" value="ECO:0007669"/>
    <property type="project" value="EnsemblFungi"/>
</dbReference>
<name>A0A151GDX3_DRECN</name>
<dbReference type="Gene3D" id="3.40.50.300">
    <property type="entry name" value="P-loop containing nucleotide triphosphate hydrolases"/>
    <property type="match status" value="1"/>
</dbReference>
<feature type="region of interest" description="Disordered" evidence="8">
    <location>
        <begin position="1"/>
        <end position="34"/>
    </location>
</feature>
<evidence type="ECO:0000313" key="10">
    <source>
        <dbReference type="EMBL" id="KYK55289.1"/>
    </source>
</evidence>
<dbReference type="InterPro" id="IPR003959">
    <property type="entry name" value="ATPase_AAA_core"/>
</dbReference>
<dbReference type="InterPro" id="IPR013748">
    <property type="entry name" value="Rep_factorC_C"/>
</dbReference>
<dbReference type="SUPFAM" id="SSF48019">
    <property type="entry name" value="post-AAA+ oligomerization domain-like"/>
    <property type="match status" value="1"/>
</dbReference>
<dbReference type="Pfam" id="PF08542">
    <property type="entry name" value="Rep_fac_C"/>
    <property type="match status" value="1"/>
</dbReference>
<dbReference type="FunCoup" id="A0A151GDX3">
    <property type="interactions" value="722"/>
</dbReference>
<keyword evidence="4" id="KW-0547">Nucleotide-binding</keyword>
<dbReference type="Proteomes" id="UP000076580">
    <property type="component" value="Chromosome 03"/>
</dbReference>
<keyword evidence="6" id="KW-0539">Nucleus</keyword>
<sequence>MSDFDDEMDVDGPAPSKDMTFSAEASKGKRSAANLPVEAEDSLPWVEKYRPTTLDDVSGHQDILATINKFVDSNRLPHLLLYGPPGTGKTSTILALARRIYGAANVRQMVLELNASDDRGIDVVREQIKTFASTKQIFSMGASAKGNSMAGFKLIILDEADAMTNTAQMALRRIMEKYTVNTRFCIIANYAHKLSPALLSRCTRFRFSPLKEGDIRVLVEKVVEEEHVKIGGEAVDALLKLSKGDMRRALNVLQACHASSTPLRPKGAPSVAESEIVRETITTETIYNCIAAPPPDAVTDIMTCLLNTSDVQSCLNTVNALKTTRGLALADIITALSEELSKLDVRPEVMISWLDGLAQIEHRVSGGGSEAIQTGAVVGVVRGGVELMSR</sequence>
<comment type="caution">
    <text evidence="10">The sequence shown here is derived from an EMBL/GenBank/DDBJ whole genome shotgun (WGS) entry which is preliminary data.</text>
</comment>
<dbReference type="GeneID" id="63719895"/>
<dbReference type="RefSeq" id="XP_040654641.1">
    <property type="nucleotide sequence ID" value="XM_040804537.1"/>
</dbReference>
<dbReference type="InParanoid" id="A0A151GDX3"/>
<dbReference type="GO" id="GO:0031391">
    <property type="term" value="C:Elg1 RFC-like complex"/>
    <property type="evidence" value="ECO:0007669"/>
    <property type="project" value="EnsemblFungi"/>
</dbReference>
<evidence type="ECO:0000313" key="11">
    <source>
        <dbReference type="Proteomes" id="UP000076580"/>
    </source>
</evidence>
<dbReference type="PANTHER" id="PTHR11669">
    <property type="entry name" value="REPLICATION FACTOR C / DNA POLYMERASE III GAMMA-TAU SUBUNIT"/>
    <property type="match status" value="1"/>
</dbReference>
<dbReference type="SUPFAM" id="SSF52540">
    <property type="entry name" value="P-loop containing nucleoside triphosphate hydrolases"/>
    <property type="match status" value="1"/>
</dbReference>
<evidence type="ECO:0000256" key="6">
    <source>
        <dbReference type="ARBA" id="ARBA00023242"/>
    </source>
</evidence>
<protein>
    <recommendedName>
        <fullName evidence="7">Replication factor C subunit 3</fullName>
    </recommendedName>
</protein>
<comment type="subcellular location">
    <subcellularLocation>
        <location evidence="1">Nucleus</location>
    </subcellularLocation>
</comment>
<dbReference type="InterPro" id="IPR027417">
    <property type="entry name" value="P-loop_NTPase"/>
</dbReference>
<dbReference type="Gene3D" id="1.10.8.60">
    <property type="match status" value="1"/>
</dbReference>
<dbReference type="GO" id="GO:0003689">
    <property type="term" value="F:DNA clamp loader activity"/>
    <property type="evidence" value="ECO:0007669"/>
    <property type="project" value="EnsemblFungi"/>
</dbReference>
<keyword evidence="3" id="KW-0235">DNA replication</keyword>
<dbReference type="EMBL" id="LAYC01000003">
    <property type="protein sequence ID" value="KYK55289.1"/>
    <property type="molecule type" value="Genomic_DNA"/>
</dbReference>
<evidence type="ECO:0000256" key="3">
    <source>
        <dbReference type="ARBA" id="ARBA00022705"/>
    </source>
</evidence>
<evidence type="ECO:0000256" key="4">
    <source>
        <dbReference type="ARBA" id="ARBA00022741"/>
    </source>
</evidence>
<dbReference type="PANTHER" id="PTHR11669:SF9">
    <property type="entry name" value="REPLICATION FACTOR C SUBUNIT 5"/>
    <property type="match status" value="1"/>
</dbReference>
<evidence type="ECO:0000256" key="7">
    <source>
        <dbReference type="ARBA" id="ARBA00070184"/>
    </source>
</evidence>
<dbReference type="Gene3D" id="1.20.272.10">
    <property type="match status" value="1"/>
</dbReference>
<gene>
    <name evidence="10" type="ORF">DCS_07252</name>
</gene>
<dbReference type="GO" id="GO:0006272">
    <property type="term" value="P:leading strand elongation"/>
    <property type="evidence" value="ECO:0007669"/>
    <property type="project" value="EnsemblFungi"/>
</dbReference>
<dbReference type="GO" id="GO:0003677">
    <property type="term" value="F:DNA binding"/>
    <property type="evidence" value="ECO:0007669"/>
    <property type="project" value="InterPro"/>
</dbReference>
<dbReference type="GO" id="GO:0016887">
    <property type="term" value="F:ATP hydrolysis activity"/>
    <property type="evidence" value="ECO:0007669"/>
    <property type="project" value="EnsemblFungi"/>
</dbReference>
<evidence type="ECO:0000256" key="5">
    <source>
        <dbReference type="ARBA" id="ARBA00022840"/>
    </source>
</evidence>
<dbReference type="FunFam" id="3.40.50.300:FF:000129">
    <property type="entry name" value="Replication factor C subunit 5"/>
    <property type="match status" value="1"/>
</dbReference>
<dbReference type="InterPro" id="IPR008921">
    <property type="entry name" value="DNA_pol3_clamp-load_cplx_C"/>
</dbReference>
<feature type="compositionally biased region" description="Acidic residues" evidence="8">
    <location>
        <begin position="1"/>
        <end position="10"/>
    </location>
</feature>
<keyword evidence="11" id="KW-1185">Reference proteome</keyword>
<comment type="similarity">
    <text evidence="2">Belongs to the activator 1 small subunits family.</text>
</comment>
<evidence type="ECO:0000256" key="8">
    <source>
        <dbReference type="SAM" id="MobiDB-lite"/>
    </source>
</evidence>
<dbReference type="FunFam" id="1.10.8.60:FF:000028">
    <property type="entry name" value="Replication factor C subunit 5"/>
    <property type="match status" value="1"/>
</dbReference>
<evidence type="ECO:0000256" key="2">
    <source>
        <dbReference type="ARBA" id="ARBA00005378"/>
    </source>
</evidence>
<dbReference type="Pfam" id="PF00004">
    <property type="entry name" value="AAA"/>
    <property type="match status" value="1"/>
</dbReference>
<dbReference type="AlphaFoldDB" id="A0A151GDX3"/>
<accession>A0A151GDX3</accession>
<dbReference type="SMART" id="SM00382">
    <property type="entry name" value="AAA"/>
    <property type="match status" value="1"/>
</dbReference>
<dbReference type="FunFam" id="1.20.272.10:FF:000004">
    <property type="entry name" value="Replication factor C subunit 5"/>
    <property type="match status" value="1"/>
</dbReference>
<dbReference type="GO" id="GO:0031390">
    <property type="term" value="C:Ctf18 RFC-like complex"/>
    <property type="evidence" value="ECO:0007669"/>
    <property type="project" value="EnsemblFungi"/>
</dbReference>
<dbReference type="GO" id="GO:0005829">
    <property type="term" value="C:cytosol"/>
    <property type="evidence" value="ECO:0007669"/>
    <property type="project" value="EnsemblFungi"/>
</dbReference>
<organism evidence="10 11">
    <name type="scientific">Drechmeria coniospora</name>
    <name type="common">Nematophagous fungus</name>
    <name type="synonym">Meria coniospora</name>
    <dbReference type="NCBI Taxonomy" id="98403"/>
    <lineage>
        <taxon>Eukaryota</taxon>
        <taxon>Fungi</taxon>
        <taxon>Dikarya</taxon>
        <taxon>Ascomycota</taxon>
        <taxon>Pezizomycotina</taxon>
        <taxon>Sordariomycetes</taxon>
        <taxon>Hypocreomycetidae</taxon>
        <taxon>Hypocreales</taxon>
        <taxon>Ophiocordycipitaceae</taxon>
        <taxon>Drechmeria</taxon>
    </lineage>
</organism>
<dbReference type="STRING" id="98403.A0A151GDX3"/>